<evidence type="ECO:0000313" key="1">
    <source>
        <dbReference type="EMBL" id="OAA37882.1"/>
    </source>
</evidence>
<name>A0A166ZG20_METRR</name>
<protein>
    <submittedName>
        <fullName evidence="1">Uncharacterized protein</fullName>
    </submittedName>
</protein>
<dbReference type="EMBL" id="AZHC01000028">
    <property type="protein sequence ID" value="OAA37882.1"/>
    <property type="molecule type" value="Genomic_DNA"/>
</dbReference>
<sequence>MRKMPERKKVPTLDRYVSMYNDEAVASRHRERSDKCAEERKYHHGWALPRRMMESEFLYGVRTKLCGGEGAQNMQSEQPAMSQPQIRPQAYMALAFSRHPAIITAQTSAAVMGGSGTIKQLGNSKHKVVVPSTEYGVYKVQSTKYKVLVMVNGMVDWRFLVRSASVWKAM</sequence>
<proteinExistence type="predicted"/>
<accession>A0A166ZG20</accession>
<comment type="caution">
    <text evidence="1">The sequence shown here is derived from an EMBL/GenBank/DDBJ whole genome shotgun (WGS) entry which is preliminary data.</text>
</comment>
<reference evidence="1 2" key="1">
    <citation type="journal article" date="2016" name="Genome Biol. Evol.">
        <title>Divergent and convergent evolution of fungal pathogenicity.</title>
        <authorList>
            <person name="Shang Y."/>
            <person name="Xiao G."/>
            <person name="Zheng P."/>
            <person name="Cen K."/>
            <person name="Zhan S."/>
            <person name="Wang C."/>
        </authorList>
    </citation>
    <scope>NUCLEOTIDE SEQUENCE [LARGE SCALE GENOMIC DNA]</scope>
    <source>
        <strain evidence="1 2">RCEF 4871</strain>
    </source>
</reference>
<gene>
    <name evidence="1" type="ORF">NOR_06959</name>
</gene>
<keyword evidence="2" id="KW-1185">Reference proteome</keyword>
<dbReference type="AlphaFoldDB" id="A0A166ZG20"/>
<evidence type="ECO:0000313" key="2">
    <source>
        <dbReference type="Proteomes" id="UP000243498"/>
    </source>
</evidence>
<dbReference type="Proteomes" id="UP000243498">
    <property type="component" value="Unassembled WGS sequence"/>
</dbReference>
<organism evidence="1 2">
    <name type="scientific">Metarhizium rileyi (strain RCEF 4871)</name>
    <name type="common">Nomuraea rileyi</name>
    <dbReference type="NCBI Taxonomy" id="1649241"/>
    <lineage>
        <taxon>Eukaryota</taxon>
        <taxon>Fungi</taxon>
        <taxon>Dikarya</taxon>
        <taxon>Ascomycota</taxon>
        <taxon>Pezizomycotina</taxon>
        <taxon>Sordariomycetes</taxon>
        <taxon>Hypocreomycetidae</taxon>
        <taxon>Hypocreales</taxon>
        <taxon>Clavicipitaceae</taxon>
        <taxon>Metarhizium</taxon>
    </lineage>
</organism>